<proteinExistence type="predicted"/>
<dbReference type="Proteomes" id="UP000002051">
    <property type="component" value="Unassembled WGS sequence"/>
</dbReference>
<dbReference type="EnsemblPlants" id="AES62645">
    <property type="protein sequence ID" value="AES62645"/>
    <property type="gene ID" value="MTR_1g102450"/>
</dbReference>
<reference evidence="1 3" key="1">
    <citation type="journal article" date="2011" name="Nature">
        <title>The Medicago genome provides insight into the evolution of rhizobial symbioses.</title>
        <authorList>
            <person name="Young N.D."/>
            <person name="Debelle F."/>
            <person name="Oldroyd G.E."/>
            <person name="Geurts R."/>
            <person name="Cannon S.B."/>
            <person name="Udvardi M.K."/>
            <person name="Benedito V.A."/>
            <person name="Mayer K.F."/>
            <person name="Gouzy J."/>
            <person name="Schoof H."/>
            <person name="Van de Peer Y."/>
            <person name="Proost S."/>
            <person name="Cook D.R."/>
            <person name="Meyers B.C."/>
            <person name="Spannagl M."/>
            <person name="Cheung F."/>
            <person name="De Mita S."/>
            <person name="Krishnakumar V."/>
            <person name="Gundlach H."/>
            <person name="Zhou S."/>
            <person name="Mudge J."/>
            <person name="Bharti A.K."/>
            <person name="Murray J.D."/>
            <person name="Naoumkina M.A."/>
            <person name="Rosen B."/>
            <person name="Silverstein K.A."/>
            <person name="Tang H."/>
            <person name="Rombauts S."/>
            <person name="Zhao P.X."/>
            <person name="Zhou P."/>
            <person name="Barbe V."/>
            <person name="Bardou P."/>
            <person name="Bechner M."/>
            <person name="Bellec A."/>
            <person name="Berger A."/>
            <person name="Berges H."/>
            <person name="Bidwell S."/>
            <person name="Bisseling T."/>
            <person name="Choisne N."/>
            <person name="Couloux A."/>
            <person name="Denny R."/>
            <person name="Deshpande S."/>
            <person name="Dai X."/>
            <person name="Doyle J.J."/>
            <person name="Dudez A.M."/>
            <person name="Farmer A.D."/>
            <person name="Fouteau S."/>
            <person name="Franken C."/>
            <person name="Gibelin C."/>
            <person name="Gish J."/>
            <person name="Goldstein S."/>
            <person name="Gonzalez A.J."/>
            <person name="Green P.J."/>
            <person name="Hallab A."/>
            <person name="Hartog M."/>
            <person name="Hua A."/>
            <person name="Humphray S.J."/>
            <person name="Jeong D.H."/>
            <person name="Jing Y."/>
            <person name="Jocker A."/>
            <person name="Kenton S.M."/>
            <person name="Kim D.J."/>
            <person name="Klee K."/>
            <person name="Lai H."/>
            <person name="Lang C."/>
            <person name="Lin S."/>
            <person name="Macmil S.L."/>
            <person name="Magdelenat G."/>
            <person name="Matthews L."/>
            <person name="McCorrison J."/>
            <person name="Monaghan E.L."/>
            <person name="Mun J.H."/>
            <person name="Najar F.Z."/>
            <person name="Nicholson C."/>
            <person name="Noirot C."/>
            <person name="O'Bleness M."/>
            <person name="Paule C.R."/>
            <person name="Poulain J."/>
            <person name="Prion F."/>
            <person name="Qin B."/>
            <person name="Qu C."/>
            <person name="Retzel E.F."/>
            <person name="Riddle C."/>
            <person name="Sallet E."/>
            <person name="Samain S."/>
            <person name="Samson N."/>
            <person name="Sanders I."/>
            <person name="Saurat O."/>
            <person name="Scarpelli C."/>
            <person name="Schiex T."/>
            <person name="Segurens B."/>
            <person name="Severin A.J."/>
            <person name="Sherrier D.J."/>
            <person name="Shi R."/>
            <person name="Sims S."/>
            <person name="Singer S.R."/>
            <person name="Sinharoy S."/>
            <person name="Sterck L."/>
            <person name="Viollet A."/>
            <person name="Wang B.B."/>
            <person name="Wang K."/>
            <person name="Wang M."/>
            <person name="Wang X."/>
            <person name="Warfsmann J."/>
            <person name="Weissenbach J."/>
            <person name="White D.D."/>
            <person name="White J.D."/>
            <person name="Wiley G.B."/>
            <person name="Wincker P."/>
            <person name="Xing Y."/>
            <person name="Yang L."/>
            <person name="Yao Z."/>
            <person name="Ying F."/>
            <person name="Zhai J."/>
            <person name="Zhou L."/>
            <person name="Zuber A."/>
            <person name="Denarie J."/>
            <person name="Dixon R.A."/>
            <person name="May G.D."/>
            <person name="Schwartz D.C."/>
            <person name="Rogers J."/>
            <person name="Quetier F."/>
            <person name="Town C.D."/>
            <person name="Roe B.A."/>
        </authorList>
    </citation>
    <scope>NUCLEOTIDE SEQUENCE [LARGE SCALE GENOMIC DNA]</scope>
    <source>
        <strain evidence="1">A17</strain>
        <strain evidence="2 3">cv. Jemalong A17</strain>
    </source>
</reference>
<reference evidence="2" key="3">
    <citation type="submission" date="2015-04" db="UniProtKB">
        <authorList>
            <consortium name="EnsemblPlants"/>
        </authorList>
    </citation>
    <scope>IDENTIFICATION</scope>
    <source>
        <strain evidence="2">cv. Jemalong A17</strain>
    </source>
</reference>
<protein>
    <submittedName>
        <fullName evidence="1 2">Uncharacterized protein</fullName>
    </submittedName>
</protein>
<organism evidence="1 3">
    <name type="scientific">Medicago truncatula</name>
    <name type="common">Barrel medic</name>
    <name type="synonym">Medicago tribuloides</name>
    <dbReference type="NCBI Taxonomy" id="3880"/>
    <lineage>
        <taxon>Eukaryota</taxon>
        <taxon>Viridiplantae</taxon>
        <taxon>Streptophyta</taxon>
        <taxon>Embryophyta</taxon>
        <taxon>Tracheophyta</taxon>
        <taxon>Spermatophyta</taxon>
        <taxon>Magnoliopsida</taxon>
        <taxon>eudicotyledons</taxon>
        <taxon>Gunneridae</taxon>
        <taxon>Pentapetalae</taxon>
        <taxon>rosids</taxon>
        <taxon>fabids</taxon>
        <taxon>Fabales</taxon>
        <taxon>Fabaceae</taxon>
        <taxon>Papilionoideae</taxon>
        <taxon>50 kb inversion clade</taxon>
        <taxon>NPAAA clade</taxon>
        <taxon>Hologalegina</taxon>
        <taxon>IRL clade</taxon>
        <taxon>Trifolieae</taxon>
        <taxon>Medicago</taxon>
    </lineage>
</organism>
<sequence>MSLVMKMKMEKSLDSLLWESSQKNLHNFFMTGLNRNKEVKFRLCQLQNMNLLFKDSYMHTTCLIKCRSESSSTLASPAIIAYDSSYEMKVQYDGMWDDESKMENELQVELCERMKDCQQRLTSYWFLDHFDEGIRMTIDNPDVVLDDVVDGGVVQEEYIVIDFQSPPCTSFGEDCVPCECVGHQIQS</sequence>
<evidence type="ECO:0000313" key="1">
    <source>
        <dbReference type="EMBL" id="AES62645.1"/>
    </source>
</evidence>
<evidence type="ECO:0000313" key="2">
    <source>
        <dbReference type="EnsemblPlants" id="AES62645"/>
    </source>
</evidence>
<dbReference type="AlphaFoldDB" id="G7ID55"/>
<dbReference type="PaxDb" id="3880-AES62645"/>
<keyword evidence="3" id="KW-1185">Reference proteome</keyword>
<dbReference type="EMBL" id="CM001217">
    <property type="protein sequence ID" value="AES62645.1"/>
    <property type="molecule type" value="Genomic_DNA"/>
</dbReference>
<name>G7ID55_MEDTR</name>
<dbReference type="HOGENOM" id="CLU_1449726_0_0_1"/>
<evidence type="ECO:0000313" key="3">
    <source>
        <dbReference type="Proteomes" id="UP000002051"/>
    </source>
</evidence>
<reference evidence="1 3" key="2">
    <citation type="journal article" date="2014" name="BMC Genomics">
        <title>An improved genome release (version Mt4.0) for the model legume Medicago truncatula.</title>
        <authorList>
            <person name="Tang H."/>
            <person name="Krishnakumar V."/>
            <person name="Bidwell S."/>
            <person name="Rosen B."/>
            <person name="Chan A."/>
            <person name="Zhou S."/>
            <person name="Gentzbittel L."/>
            <person name="Childs K.L."/>
            <person name="Yandell M."/>
            <person name="Gundlach H."/>
            <person name="Mayer K.F."/>
            <person name="Schwartz D.C."/>
            <person name="Town C.D."/>
        </authorList>
    </citation>
    <scope>GENOME REANNOTATION</scope>
    <source>
        <strain evidence="2 3">cv. Jemalong A17</strain>
    </source>
</reference>
<accession>G7ID55</accession>
<gene>
    <name evidence="1" type="ordered locus">MTR_1g102450</name>
</gene>